<evidence type="ECO:0000259" key="8">
    <source>
        <dbReference type="Pfam" id="PF00326"/>
    </source>
</evidence>
<evidence type="ECO:0000313" key="10">
    <source>
        <dbReference type="EMBL" id="TGY89931.1"/>
    </source>
</evidence>
<comment type="similarity">
    <text evidence="2">Belongs to the peptidase S9A family.</text>
</comment>
<accession>A0A4S2H3J9</accession>
<dbReference type="InterPro" id="IPR029058">
    <property type="entry name" value="AB_hydrolase_fold"/>
</dbReference>
<keyword evidence="4" id="KW-0645">Protease</keyword>
<evidence type="ECO:0000256" key="3">
    <source>
        <dbReference type="ARBA" id="ARBA00011897"/>
    </source>
</evidence>
<dbReference type="Proteomes" id="UP000308054">
    <property type="component" value="Unassembled WGS sequence"/>
</dbReference>
<sequence>MRLILMSAVSALALSACGEPAGEAPQEETGAAETVGETALTYPETPTVDVADIYESAAEGEVAVADPYRWLEADVRQSEEVRAWVEAQNAVTFSYLDTLPGREAISERLTELYDYERFSLPEKEGGRYFFSRNDGLQDQSVYYVQDEAGAEPRMLLDPNTWSEDGTVALAGTWPSPDGRYVAYQVQDGGSDWRTIRVVDVETGEQLGDEIEWVKFSGVSWAKDGSGFYYSRYPEPEAGEEFTSLNLDQAAYFHTLGTGQGEDRLIISNPESPEVGWRVGETNDGNYLVIYSSKGTDGNGVRILDLSQPEAEPVVIFDGFANNHSYVGNDGESFLFFTDLDAPNGRVVRVDLSDPATLTDVIAEGEAPIQGVSFVGGHLVVERLEDVKSAVSVYTPQGEFVREVELPGIGTASGFSGEPDDAETFYAFTSFNRPTTIYRYDVETGQSEVFREPELTFNPDDYVVSQVFYESTGGVEVPMFIVHHRDVTPDGSQPTLLYGYGGFAISLTPNFSVSNLQWMEMGGVYAMANLRGGTEYGRDWHDAGRLFNKQNVFDDFINAAEELIDLGWTSPDNLAVYGRSNGGLLVGAVVNQRPELFAAALPAVGVMDMLRFNQFTAGRFWVDDYGSPQDPEMFDYLRLYSPYHNIEEGADYPAVLVTTADTDDRVVPGHSFKYIAALQAAETGDDPALIRIETRAGHGAGTPVSKIIEETADRWAFIARHTGLDLSAYGAEESEAGSGAAH</sequence>
<evidence type="ECO:0000256" key="6">
    <source>
        <dbReference type="ARBA" id="ARBA00022825"/>
    </source>
</evidence>
<organism evidence="10 11">
    <name type="scientific">Marinicauda algicola</name>
    <dbReference type="NCBI Taxonomy" id="2029849"/>
    <lineage>
        <taxon>Bacteria</taxon>
        <taxon>Pseudomonadati</taxon>
        <taxon>Pseudomonadota</taxon>
        <taxon>Alphaproteobacteria</taxon>
        <taxon>Maricaulales</taxon>
        <taxon>Maricaulaceae</taxon>
        <taxon>Marinicauda</taxon>
    </lineage>
</organism>
<dbReference type="GO" id="GO:0004252">
    <property type="term" value="F:serine-type endopeptidase activity"/>
    <property type="evidence" value="ECO:0007669"/>
    <property type="project" value="UniProtKB-EC"/>
</dbReference>
<dbReference type="SUPFAM" id="SSF50993">
    <property type="entry name" value="Peptidase/esterase 'gauge' domain"/>
    <property type="match status" value="1"/>
</dbReference>
<feature type="domain" description="Peptidase S9A N-terminal" evidence="9">
    <location>
        <begin position="62"/>
        <end position="451"/>
    </location>
</feature>
<comment type="catalytic activity">
    <reaction evidence="1">
        <text>Hydrolysis of Pro-|-Xaa &gt;&gt; Ala-|-Xaa in oligopeptides.</text>
        <dbReference type="EC" id="3.4.21.26"/>
    </reaction>
</comment>
<keyword evidence="5" id="KW-0378">Hydrolase</keyword>
<dbReference type="Pfam" id="PF02897">
    <property type="entry name" value="Peptidase_S9_N"/>
    <property type="match status" value="1"/>
</dbReference>
<dbReference type="Gene3D" id="2.130.10.120">
    <property type="entry name" value="Prolyl oligopeptidase, N-terminal domain"/>
    <property type="match status" value="1"/>
</dbReference>
<dbReference type="RefSeq" id="WP_135994428.1">
    <property type="nucleotide sequence ID" value="NZ_CP071057.1"/>
</dbReference>
<evidence type="ECO:0000256" key="5">
    <source>
        <dbReference type="ARBA" id="ARBA00022801"/>
    </source>
</evidence>
<dbReference type="Pfam" id="PF00326">
    <property type="entry name" value="Peptidase_S9"/>
    <property type="match status" value="1"/>
</dbReference>
<dbReference type="PRINTS" id="PR00862">
    <property type="entry name" value="PROLIGOPTASE"/>
</dbReference>
<feature type="domain" description="Peptidase S9 prolyl oligopeptidase catalytic" evidence="8">
    <location>
        <begin position="509"/>
        <end position="722"/>
    </location>
</feature>
<dbReference type="GO" id="GO:0006508">
    <property type="term" value="P:proteolysis"/>
    <property type="evidence" value="ECO:0007669"/>
    <property type="project" value="UniProtKB-KW"/>
</dbReference>
<evidence type="ECO:0000256" key="7">
    <source>
        <dbReference type="SAM" id="SignalP"/>
    </source>
</evidence>
<comment type="caution">
    <text evidence="10">The sequence shown here is derived from an EMBL/GenBank/DDBJ whole genome shotgun (WGS) entry which is preliminary data.</text>
</comment>
<dbReference type="PANTHER" id="PTHR42881:SF2">
    <property type="entry name" value="PROLYL ENDOPEPTIDASE"/>
    <property type="match status" value="1"/>
</dbReference>
<dbReference type="EMBL" id="SRXW01000001">
    <property type="protein sequence ID" value="TGY89931.1"/>
    <property type="molecule type" value="Genomic_DNA"/>
</dbReference>
<dbReference type="AlphaFoldDB" id="A0A4S2H3J9"/>
<evidence type="ECO:0000259" key="9">
    <source>
        <dbReference type="Pfam" id="PF02897"/>
    </source>
</evidence>
<dbReference type="Gene3D" id="3.40.50.1820">
    <property type="entry name" value="alpha/beta hydrolase"/>
    <property type="match status" value="1"/>
</dbReference>
<feature type="signal peptide" evidence="7">
    <location>
        <begin position="1"/>
        <end position="21"/>
    </location>
</feature>
<dbReference type="EC" id="3.4.21.26" evidence="3"/>
<dbReference type="FunFam" id="2.130.10.120:FF:000001">
    <property type="entry name" value="Prolyl endopeptidase"/>
    <property type="match status" value="1"/>
</dbReference>
<evidence type="ECO:0000313" key="11">
    <source>
        <dbReference type="Proteomes" id="UP000308054"/>
    </source>
</evidence>
<proteinExistence type="inferred from homology"/>
<dbReference type="GO" id="GO:0005829">
    <property type="term" value="C:cytosol"/>
    <property type="evidence" value="ECO:0007669"/>
    <property type="project" value="TreeGrafter"/>
</dbReference>
<evidence type="ECO:0000256" key="2">
    <source>
        <dbReference type="ARBA" id="ARBA00005228"/>
    </source>
</evidence>
<keyword evidence="11" id="KW-1185">Reference proteome</keyword>
<gene>
    <name evidence="10" type="ORF">E5163_01975</name>
</gene>
<dbReference type="InterPro" id="IPR023302">
    <property type="entry name" value="Pept_S9A_N"/>
</dbReference>
<dbReference type="PROSITE" id="PS00708">
    <property type="entry name" value="PRO_ENDOPEP_SER"/>
    <property type="match status" value="1"/>
</dbReference>
<dbReference type="FunFam" id="3.40.50.1820:FF:000005">
    <property type="entry name" value="Prolyl endopeptidase"/>
    <property type="match status" value="1"/>
</dbReference>
<protein>
    <recommendedName>
        <fullName evidence="3">prolyl oligopeptidase</fullName>
        <ecNumber evidence="3">3.4.21.26</ecNumber>
    </recommendedName>
</protein>
<dbReference type="SUPFAM" id="SSF53474">
    <property type="entry name" value="alpha/beta-Hydrolases"/>
    <property type="match status" value="1"/>
</dbReference>
<dbReference type="GO" id="GO:0070012">
    <property type="term" value="F:oligopeptidase activity"/>
    <property type="evidence" value="ECO:0007669"/>
    <property type="project" value="TreeGrafter"/>
</dbReference>
<dbReference type="InterPro" id="IPR002470">
    <property type="entry name" value="Peptidase_S9A"/>
</dbReference>
<dbReference type="PROSITE" id="PS51257">
    <property type="entry name" value="PROKAR_LIPOPROTEIN"/>
    <property type="match status" value="1"/>
</dbReference>
<dbReference type="InterPro" id="IPR051167">
    <property type="entry name" value="Prolyl_oligopep/macrocyclase"/>
</dbReference>
<dbReference type="InterPro" id="IPR002471">
    <property type="entry name" value="Pept_S9_AS"/>
</dbReference>
<evidence type="ECO:0000256" key="1">
    <source>
        <dbReference type="ARBA" id="ARBA00001070"/>
    </source>
</evidence>
<dbReference type="PANTHER" id="PTHR42881">
    <property type="entry name" value="PROLYL ENDOPEPTIDASE"/>
    <property type="match status" value="1"/>
</dbReference>
<evidence type="ECO:0000256" key="4">
    <source>
        <dbReference type="ARBA" id="ARBA00022670"/>
    </source>
</evidence>
<keyword evidence="6" id="KW-0720">Serine protease</keyword>
<name>A0A4S2H3J9_9PROT</name>
<reference evidence="10 11" key="1">
    <citation type="journal article" date="2017" name="Int. J. Syst. Evol. Microbiol.">
        <title>Marinicauda algicola sp. nov., isolated from a marine red alga Rhodosorus marinus.</title>
        <authorList>
            <person name="Jeong S.E."/>
            <person name="Jeon S.H."/>
            <person name="Chun B.H."/>
            <person name="Kim D.W."/>
            <person name="Jeon C.O."/>
        </authorList>
    </citation>
    <scope>NUCLEOTIDE SEQUENCE [LARGE SCALE GENOMIC DNA]</scope>
    <source>
        <strain evidence="10 11">JCM 31718</strain>
    </source>
</reference>
<keyword evidence="7" id="KW-0732">Signal</keyword>
<feature type="chain" id="PRO_5020924924" description="prolyl oligopeptidase" evidence="7">
    <location>
        <begin position="22"/>
        <end position="741"/>
    </location>
</feature>
<dbReference type="OrthoDB" id="9801421at2"/>
<dbReference type="InterPro" id="IPR001375">
    <property type="entry name" value="Peptidase_S9_cat"/>
</dbReference>